<name>A0A560WD96_9MICO</name>
<accession>A0A560WD96</accession>
<dbReference type="AlphaFoldDB" id="A0A560WD96"/>
<keyword evidence="1" id="KW-0560">Oxidoreductase</keyword>
<comment type="caution">
    <text evidence="2">The sequence shown here is derived from an EMBL/GenBank/DDBJ whole genome shotgun (WGS) entry which is preliminary data.</text>
</comment>
<evidence type="ECO:0000313" key="2">
    <source>
        <dbReference type="EMBL" id="TWD15649.1"/>
    </source>
</evidence>
<sequence>MSMLPTSAGLRAAVVDVLTVPPVRSRVSASGLVHAARERFVAGPVLDDALDTAADLGRTTRAAAIQPLCVPADDEATCAANRSVAQECLAAIAALPPGTQRPDVFLSPAVLGLGVSPPGVLSTYLTGLAESAGAAGVSITLRSAPAGLDGELVDLVTSVTGSTGAKGGPSPLRTTVLTRRHRAEEDCSRLVDAGVAVRLVRGGPRESGHTAWTDRHEADLAFVRCLSVALTGDAGPMVATQDPVLLEVIDAMAEQHGRHRDLEYQLYLGVQPDLQVRLADAGHRVRVLVPYGSDWYAYLADLIERPSTTRRMLSALTGRG</sequence>
<dbReference type="OrthoDB" id="9773461at2"/>
<protein>
    <submittedName>
        <fullName evidence="2">L-proline dehydrogenase</fullName>
    </submittedName>
</protein>
<dbReference type="GO" id="GO:0016491">
    <property type="term" value="F:oxidoreductase activity"/>
    <property type="evidence" value="ECO:0007669"/>
    <property type="project" value="UniProtKB-KW"/>
</dbReference>
<dbReference type="SUPFAM" id="SSF51730">
    <property type="entry name" value="FAD-linked oxidoreductase"/>
    <property type="match status" value="1"/>
</dbReference>
<organism evidence="2 3">
    <name type="scientific">Marihabitans asiaticum</name>
    <dbReference type="NCBI Taxonomy" id="415218"/>
    <lineage>
        <taxon>Bacteria</taxon>
        <taxon>Bacillati</taxon>
        <taxon>Actinomycetota</taxon>
        <taxon>Actinomycetes</taxon>
        <taxon>Micrococcales</taxon>
        <taxon>Intrasporangiaceae</taxon>
        <taxon>Marihabitans</taxon>
    </lineage>
</organism>
<dbReference type="Gene3D" id="3.20.20.220">
    <property type="match status" value="1"/>
</dbReference>
<dbReference type="InterPro" id="IPR029041">
    <property type="entry name" value="FAD-linked_oxidoreductase-like"/>
</dbReference>
<dbReference type="EMBL" id="VIUW01000002">
    <property type="protein sequence ID" value="TWD15649.1"/>
    <property type="molecule type" value="Genomic_DNA"/>
</dbReference>
<dbReference type="Proteomes" id="UP000315628">
    <property type="component" value="Unassembled WGS sequence"/>
</dbReference>
<reference evidence="2 3" key="1">
    <citation type="submission" date="2019-06" db="EMBL/GenBank/DDBJ databases">
        <title>Sequencing the genomes of 1000 actinobacteria strains.</title>
        <authorList>
            <person name="Klenk H.-P."/>
        </authorList>
    </citation>
    <scope>NUCLEOTIDE SEQUENCE [LARGE SCALE GENOMIC DNA]</scope>
    <source>
        <strain evidence="2 3">DSM 18935</strain>
    </source>
</reference>
<keyword evidence="3" id="KW-1185">Reference proteome</keyword>
<dbReference type="RefSeq" id="WP_144856525.1">
    <property type="nucleotide sequence ID" value="NZ_BAAAYT010000001.1"/>
</dbReference>
<evidence type="ECO:0000256" key="1">
    <source>
        <dbReference type="ARBA" id="ARBA00023002"/>
    </source>
</evidence>
<gene>
    <name evidence="2" type="ORF">FB557_1169</name>
</gene>
<proteinExistence type="predicted"/>
<evidence type="ECO:0000313" key="3">
    <source>
        <dbReference type="Proteomes" id="UP000315628"/>
    </source>
</evidence>